<evidence type="ECO:0000313" key="1">
    <source>
        <dbReference type="EMBL" id="KGR76198.1"/>
    </source>
</evidence>
<evidence type="ECO:0000313" key="2">
    <source>
        <dbReference type="Proteomes" id="UP000030416"/>
    </source>
</evidence>
<dbReference type="AlphaFoldDB" id="A0A0A3I0P2"/>
<dbReference type="eggNOG" id="COG0224">
    <property type="taxonomic scope" value="Bacteria"/>
</dbReference>
<reference evidence="1 2" key="1">
    <citation type="submission" date="2014-02" db="EMBL/GenBank/DDBJ databases">
        <title>Draft genome sequence of Lysinibacillus manganicus DSM 26584T.</title>
        <authorList>
            <person name="Zhang F."/>
            <person name="Wang G."/>
            <person name="Zhang L."/>
        </authorList>
    </citation>
    <scope>NUCLEOTIDE SEQUENCE [LARGE SCALE GENOMIC DNA]</scope>
    <source>
        <strain evidence="1 2">DSM 26584</strain>
    </source>
</reference>
<gene>
    <name evidence="1" type="ORF">CD29_17070</name>
</gene>
<evidence type="ECO:0008006" key="3">
    <source>
        <dbReference type="Google" id="ProtNLM"/>
    </source>
</evidence>
<dbReference type="OrthoDB" id="3611744at2"/>
<organism evidence="1 2">
    <name type="scientific">Ureibacillus manganicus DSM 26584</name>
    <dbReference type="NCBI Taxonomy" id="1384049"/>
    <lineage>
        <taxon>Bacteria</taxon>
        <taxon>Bacillati</taxon>
        <taxon>Bacillota</taxon>
        <taxon>Bacilli</taxon>
        <taxon>Bacillales</taxon>
        <taxon>Caryophanaceae</taxon>
        <taxon>Ureibacillus</taxon>
    </lineage>
</organism>
<name>A0A0A3I0P2_9BACL</name>
<dbReference type="STRING" id="1384049.CD29_17070"/>
<comment type="caution">
    <text evidence="1">The sequence shown here is derived from an EMBL/GenBank/DDBJ whole genome shotgun (WGS) entry which is preliminary data.</text>
</comment>
<keyword evidence="2" id="KW-1185">Reference proteome</keyword>
<sequence length="236" mass="27569">MSLKVAIHQPNYLPWIGYFDKLDQSDIFVFLDKADVSKGSFLNRNTILSPNGKTLLTVPLTKGEKSIHKVQINNLRNWRAKHWATIKASYKKNAFWHMYKDRFEQIYNKEWDSLSELNISLIELICELLEIDVKFYRESAFDEDFGKSSERIANIVAKLQGKTYISGRGGKKYNRLEDFEEKGIDLMYQNFTHPIYNQVWGENFTDKLSIIDLLFHHGPESLNTIRSTRNPLAVDL</sequence>
<dbReference type="Pfam" id="PF08889">
    <property type="entry name" value="WbqC"/>
    <property type="match status" value="1"/>
</dbReference>
<dbReference type="Proteomes" id="UP000030416">
    <property type="component" value="Unassembled WGS sequence"/>
</dbReference>
<proteinExistence type="predicted"/>
<accession>A0A0A3I0P2</accession>
<dbReference type="InterPro" id="IPR014985">
    <property type="entry name" value="WbqC"/>
</dbReference>
<protein>
    <recommendedName>
        <fullName evidence="3">WbqC-like protein</fullName>
    </recommendedName>
</protein>
<dbReference type="EMBL" id="JPVN01000027">
    <property type="protein sequence ID" value="KGR76198.1"/>
    <property type="molecule type" value="Genomic_DNA"/>
</dbReference>